<keyword evidence="16" id="KW-1185">Reference proteome</keyword>
<evidence type="ECO:0000256" key="13">
    <source>
        <dbReference type="PROSITE-ProRule" id="PRU00409"/>
    </source>
</evidence>
<dbReference type="EMBL" id="FORU01000008">
    <property type="protein sequence ID" value="SFJ46674.1"/>
    <property type="molecule type" value="Genomic_DNA"/>
</dbReference>
<dbReference type="InterPro" id="IPR011761">
    <property type="entry name" value="ATP-grasp"/>
</dbReference>
<keyword evidence="8 13" id="KW-0067">ATP-binding</keyword>
<dbReference type="SUPFAM" id="SSF52440">
    <property type="entry name" value="PreATP-grasp domain"/>
    <property type="match status" value="1"/>
</dbReference>
<dbReference type="GO" id="GO:0004637">
    <property type="term" value="F:phosphoribosylamine-glycine ligase activity"/>
    <property type="evidence" value="ECO:0007669"/>
    <property type="project" value="UniProtKB-UniRule"/>
</dbReference>
<accession>A0A1I3RJ69</accession>
<dbReference type="InterPro" id="IPR037123">
    <property type="entry name" value="PRibGlycinamide_synth_C_sf"/>
</dbReference>
<dbReference type="GO" id="GO:0006189">
    <property type="term" value="P:'de novo' IMP biosynthetic process"/>
    <property type="evidence" value="ECO:0007669"/>
    <property type="project" value="UniProtKB-UniRule"/>
</dbReference>
<dbReference type="InterPro" id="IPR016185">
    <property type="entry name" value="PreATP-grasp_dom_sf"/>
</dbReference>
<sequence length="424" mass="45918">MKILLLGSGGREHAIAWKLLQSPSCEALFVGPGNAGTASIATNLATVNPNDFEGVKAAVIENHIDMVIVGPEDPLVKGIVDFFLSDSTISHIPVIGPSKKGAQLEGSKDFAKEFLQKHNIPTAAYKSFTKDTVSEGKQFLETLKAPYVLKADGLAAGKGVVILNSLEEAKLELEDMLVDAKFGDASSKVVIEEFLDGIELSCFVLTDGKSYKVLPTAKDYKRIGEGDKGLNTGGMGAISPVPFADEALMKKIEERVIIPTIEGIKKDELNFKGFVFIGLIKVGDDPFVIEYNVRLGDPETEVVLPRIKSDLVSLFKAVANETLENEELELDSRSATTVMLVSGGYPEDYEKGKVIKGIDQVEGSIVFHAGTALKDGEVVTNGGRVLAVTSYGEDFHKALNTSYQNIEKLSFDKMYFRKDIGFDL</sequence>
<dbReference type="EC" id="6.3.4.13" evidence="4 12"/>
<dbReference type="GO" id="GO:0009113">
    <property type="term" value="P:purine nucleobase biosynthetic process"/>
    <property type="evidence" value="ECO:0007669"/>
    <property type="project" value="InterPro"/>
</dbReference>
<dbReference type="STRING" id="1150112.SAMN04487893_10862"/>
<dbReference type="SUPFAM" id="SSF56059">
    <property type="entry name" value="Glutathione synthetase ATP-binding domain-like"/>
    <property type="match status" value="1"/>
</dbReference>
<dbReference type="Pfam" id="PF02844">
    <property type="entry name" value="GARS_N"/>
    <property type="match status" value="1"/>
</dbReference>
<dbReference type="InterPro" id="IPR020559">
    <property type="entry name" value="PRibGlycinamide_synth_CS"/>
</dbReference>
<protein>
    <recommendedName>
        <fullName evidence="4 12">Phosphoribosylamine--glycine ligase</fullName>
        <ecNumber evidence="4 12">6.3.4.13</ecNumber>
    </recommendedName>
    <alternativeName>
        <fullName evidence="12">GARS</fullName>
    </alternativeName>
    <alternativeName>
        <fullName evidence="10 12">Glycinamide ribonucleotide synthetase</fullName>
    </alternativeName>
    <alternativeName>
        <fullName evidence="11 12">Phosphoribosylglycinamide synthetase</fullName>
    </alternativeName>
</protein>
<dbReference type="PROSITE" id="PS50975">
    <property type="entry name" value="ATP_GRASP"/>
    <property type="match status" value="1"/>
</dbReference>
<keyword evidence="6 13" id="KW-0547">Nucleotide-binding</keyword>
<evidence type="ECO:0000256" key="9">
    <source>
        <dbReference type="ARBA" id="ARBA00038345"/>
    </source>
</evidence>
<dbReference type="UniPathway" id="UPA00074">
    <property type="reaction ID" value="UER00125"/>
</dbReference>
<feature type="domain" description="ATP-grasp" evidence="14">
    <location>
        <begin position="112"/>
        <end position="320"/>
    </location>
</feature>
<dbReference type="SMART" id="SM01209">
    <property type="entry name" value="GARS_A"/>
    <property type="match status" value="1"/>
</dbReference>
<dbReference type="InterPro" id="IPR020561">
    <property type="entry name" value="PRibGlycinamid_synth_ATP-grasp"/>
</dbReference>
<comment type="catalytic activity">
    <reaction evidence="12">
        <text>5-phospho-beta-D-ribosylamine + glycine + ATP = N(1)-(5-phospho-beta-D-ribosyl)glycinamide + ADP + phosphate + H(+)</text>
        <dbReference type="Rhea" id="RHEA:17453"/>
        <dbReference type="ChEBI" id="CHEBI:15378"/>
        <dbReference type="ChEBI" id="CHEBI:30616"/>
        <dbReference type="ChEBI" id="CHEBI:43474"/>
        <dbReference type="ChEBI" id="CHEBI:57305"/>
        <dbReference type="ChEBI" id="CHEBI:58681"/>
        <dbReference type="ChEBI" id="CHEBI:143788"/>
        <dbReference type="ChEBI" id="CHEBI:456216"/>
        <dbReference type="EC" id="6.3.4.13"/>
    </reaction>
</comment>
<dbReference type="Pfam" id="PF01071">
    <property type="entry name" value="GARS_A"/>
    <property type="match status" value="1"/>
</dbReference>
<comment type="pathway">
    <text evidence="3 12">Purine metabolism; IMP biosynthesis via de novo pathway; N(1)-(5-phospho-D-ribosyl)glycinamide from 5-phospho-alpha-D-ribose 1-diphosphate: step 2/2.</text>
</comment>
<dbReference type="Gene3D" id="3.30.470.20">
    <property type="entry name" value="ATP-grasp fold, B domain"/>
    <property type="match status" value="1"/>
</dbReference>
<dbReference type="OrthoDB" id="9807240at2"/>
<dbReference type="NCBIfam" id="TIGR00877">
    <property type="entry name" value="purD"/>
    <property type="match status" value="1"/>
</dbReference>
<evidence type="ECO:0000256" key="3">
    <source>
        <dbReference type="ARBA" id="ARBA00005174"/>
    </source>
</evidence>
<comment type="cofactor">
    <cofactor evidence="1">
        <name>Mn(2+)</name>
        <dbReference type="ChEBI" id="CHEBI:29035"/>
    </cofactor>
</comment>
<dbReference type="SMART" id="SM01210">
    <property type="entry name" value="GARS_C"/>
    <property type="match status" value="1"/>
</dbReference>
<dbReference type="SUPFAM" id="SSF51246">
    <property type="entry name" value="Rudiment single hybrid motif"/>
    <property type="match status" value="1"/>
</dbReference>
<evidence type="ECO:0000256" key="1">
    <source>
        <dbReference type="ARBA" id="ARBA00001936"/>
    </source>
</evidence>
<comment type="cofactor">
    <cofactor evidence="2">
        <name>Mg(2+)</name>
        <dbReference type="ChEBI" id="CHEBI:18420"/>
    </cofactor>
</comment>
<evidence type="ECO:0000256" key="7">
    <source>
        <dbReference type="ARBA" id="ARBA00022755"/>
    </source>
</evidence>
<dbReference type="InterPro" id="IPR020562">
    <property type="entry name" value="PRibGlycinamide_synth_N"/>
</dbReference>
<evidence type="ECO:0000256" key="5">
    <source>
        <dbReference type="ARBA" id="ARBA00022598"/>
    </source>
</evidence>
<evidence type="ECO:0000256" key="11">
    <source>
        <dbReference type="ARBA" id="ARBA00042864"/>
    </source>
</evidence>
<name>A0A1I3RJ69_9FLAO</name>
<dbReference type="Gene3D" id="3.40.50.20">
    <property type="match status" value="1"/>
</dbReference>
<dbReference type="Pfam" id="PF02843">
    <property type="entry name" value="GARS_C"/>
    <property type="match status" value="1"/>
</dbReference>
<keyword evidence="7 12" id="KW-0658">Purine biosynthesis</keyword>
<evidence type="ECO:0000256" key="10">
    <source>
        <dbReference type="ARBA" id="ARBA00042242"/>
    </source>
</evidence>
<dbReference type="PROSITE" id="PS00184">
    <property type="entry name" value="GARS"/>
    <property type="match status" value="1"/>
</dbReference>
<keyword evidence="5 12" id="KW-0436">Ligase</keyword>
<dbReference type="HAMAP" id="MF_00138">
    <property type="entry name" value="GARS"/>
    <property type="match status" value="1"/>
</dbReference>
<dbReference type="Proteomes" id="UP000243887">
    <property type="component" value="Unassembled WGS sequence"/>
</dbReference>
<dbReference type="Gene3D" id="3.90.600.10">
    <property type="entry name" value="Phosphoribosylglycinamide synthetase, C-terminal domain"/>
    <property type="match status" value="1"/>
</dbReference>
<evidence type="ECO:0000256" key="4">
    <source>
        <dbReference type="ARBA" id="ARBA00013255"/>
    </source>
</evidence>
<dbReference type="FunFam" id="3.90.600.10:FF:000001">
    <property type="entry name" value="Trifunctional purine biosynthetic protein adenosine-3"/>
    <property type="match status" value="1"/>
</dbReference>
<dbReference type="InterPro" id="IPR013815">
    <property type="entry name" value="ATP_grasp_subdomain_1"/>
</dbReference>
<reference evidence="16" key="1">
    <citation type="submission" date="2016-10" db="EMBL/GenBank/DDBJ databases">
        <authorList>
            <person name="Varghese N."/>
            <person name="Submissions S."/>
        </authorList>
    </citation>
    <scope>NUCLEOTIDE SEQUENCE [LARGE SCALE GENOMIC DNA]</scope>
    <source>
        <strain evidence="16">DSM 26542</strain>
    </source>
</reference>
<evidence type="ECO:0000256" key="12">
    <source>
        <dbReference type="HAMAP-Rule" id="MF_00138"/>
    </source>
</evidence>
<dbReference type="GO" id="GO:0005524">
    <property type="term" value="F:ATP binding"/>
    <property type="evidence" value="ECO:0007669"/>
    <property type="project" value="UniProtKB-UniRule"/>
</dbReference>
<dbReference type="InterPro" id="IPR011054">
    <property type="entry name" value="Rudment_hybrid_motif"/>
</dbReference>
<dbReference type="AlphaFoldDB" id="A0A1I3RJ69"/>
<dbReference type="RefSeq" id="WP_090679105.1">
    <property type="nucleotide sequence ID" value="NZ_FORU01000008.1"/>
</dbReference>
<evidence type="ECO:0000313" key="15">
    <source>
        <dbReference type="EMBL" id="SFJ46674.1"/>
    </source>
</evidence>
<evidence type="ECO:0000256" key="6">
    <source>
        <dbReference type="ARBA" id="ARBA00022741"/>
    </source>
</evidence>
<evidence type="ECO:0000256" key="2">
    <source>
        <dbReference type="ARBA" id="ARBA00001946"/>
    </source>
</evidence>
<evidence type="ECO:0000259" key="14">
    <source>
        <dbReference type="PROSITE" id="PS50975"/>
    </source>
</evidence>
<dbReference type="InterPro" id="IPR020560">
    <property type="entry name" value="PRibGlycinamide_synth_C-dom"/>
</dbReference>
<dbReference type="PANTHER" id="PTHR43472:SF1">
    <property type="entry name" value="PHOSPHORIBOSYLAMINE--GLYCINE LIGASE, CHLOROPLASTIC"/>
    <property type="match status" value="1"/>
</dbReference>
<gene>
    <name evidence="12" type="primary">purD</name>
    <name evidence="15" type="ORF">SAMN04487893_10862</name>
</gene>
<dbReference type="InterPro" id="IPR000115">
    <property type="entry name" value="PRibGlycinamide_synth"/>
</dbReference>
<dbReference type="GO" id="GO:0046872">
    <property type="term" value="F:metal ion binding"/>
    <property type="evidence" value="ECO:0007669"/>
    <property type="project" value="InterPro"/>
</dbReference>
<evidence type="ECO:0000256" key="8">
    <source>
        <dbReference type="ARBA" id="ARBA00022840"/>
    </source>
</evidence>
<dbReference type="PANTHER" id="PTHR43472">
    <property type="entry name" value="PHOSPHORIBOSYLAMINE--GLYCINE LIGASE"/>
    <property type="match status" value="1"/>
</dbReference>
<evidence type="ECO:0000313" key="16">
    <source>
        <dbReference type="Proteomes" id="UP000243887"/>
    </source>
</evidence>
<organism evidence="15 16">
    <name type="scientific">Myroides guanonis</name>
    <dbReference type="NCBI Taxonomy" id="1150112"/>
    <lineage>
        <taxon>Bacteria</taxon>
        <taxon>Pseudomonadati</taxon>
        <taxon>Bacteroidota</taxon>
        <taxon>Flavobacteriia</taxon>
        <taxon>Flavobacteriales</taxon>
        <taxon>Flavobacteriaceae</taxon>
        <taxon>Myroides</taxon>
    </lineage>
</organism>
<comment type="similarity">
    <text evidence="9 12">Belongs to the GARS family.</text>
</comment>
<proteinExistence type="inferred from homology"/>
<dbReference type="Gene3D" id="3.30.1490.20">
    <property type="entry name" value="ATP-grasp fold, A domain"/>
    <property type="match status" value="1"/>
</dbReference>